<evidence type="ECO:0000256" key="1">
    <source>
        <dbReference type="ARBA" id="ARBA00004141"/>
    </source>
</evidence>
<dbReference type="SFLD" id="SFLDG00002">
    <property type="entry name" value="C1.7:_P-type_atpase_like"/>
    <property type="match status" value="1"/>
</dbReference>
<keyword evidence="9 11" id="KW-1133">Transmembrane helix</keyword>
<keyword evidence="3 11" id="KW-0812">Transmembrane</keyword>
<dbReference type="PRINTS" id="PR00119">
    <property type="entry name" value="CATATPASE"/>
</dbReference>
<dbReference type="Gene3D" id="2.70.150.10">
    <property type="entry name" value="Calcium-transporting ATPase, cytoplasmic transduction domain A"/>
    <property type="match status" value="1"/>
</dbReference>
<proteinExistence type="inferred from homology"/>
<evidence type="ECO:0000256" key="10">
    <source>
        <dbReference type="ARBA" id="ARBA00023136"/>
    </source>
</evidence>
<comment type="caution">
    <text evidence="13">The sequence shown here is derived from an EMBL/GenBank/DDBJ whole genome shotgun (WGS) entry which is preliminary data.</text>
</comment>
<evidence type="ECO:0000256" key="11">
    <source>
        <dbReference type="SAM" id="Phobius"/>
    </source>
</evidence>
<keyword evidence="10 11" id="KW-0472">Membrane</keyword>
<dbReference type="SMART" id="SM00831">
    <property type="entry name" value="Cation_ATPase_N"/>
    <property type="match status" value="1"/>
</dbReference>
<dbReference type="SFLD" id="SFLDS00003">
    <property type="entry name" value="Haloacid_Dehalogenase"/>
    <property type="match status" value="1"/>
</dbReference>
<dbReference type="PROSITE" id="PS00154">
    <property type="entry name" value="ATPASE_E1_E2"/>
    <property type="match status" value="1"/>
</dbReference>
<dbReference type="EMBL" id="AZFX01000094">
    <property type="protein sequence ID" value="KRM08051.1"/>
    <property type="molecule type" value="Genomic_DNA"/>
</dbReference>
<dbReference type="Gene3D" id="1.20.1110.10">
    <property type="entry name" value="Calcium-transporting ATPase, transmembrane domain"/>
    <property type="match status" value="1"/>
</dbReference>
<evidence type="ECO:0000256" key="7">
    <source>
        <dbReference type="ARBA" id="ARBA00022842"/>
    </source>
</evidence>
<dbReference type="SUPFAM" id="SSF56784">
    <property type="entry name" value="HAD-like"/>
    <property type="match status" value="1"/>
</dbReference>
<evidence type="ECO:0000313" key="14">
    <source>
        <dbReference type="Proteomes" id="UP000051315"/>
    </source>
</evidence>
<evidence type="ECO:0000259" key="12">
    <source>
        <dbReference type="SMART" id="SM00831"/>
    </source>
</evidence>
<dbReference type="Pfam" id="PF00122">
    <property type="entry name" value="E1-E2_ATPase"/>
    <property type="match status" value="1"/>
</dbReference>
<dbReference type="InterPro" id="IPR008250">
    <property type="entry name" value="ATPase_P-typ_transduc_dom_A_sf"/>
</dbReference>
<dbReference type="Gene3D" id="3.40.1110.10">
    <property type="entry name" value="Calcium-transporting ATPase, cytoplasmic domain N"/>
    <property type="match status" value="1"/>
</dbReference>
<keyword evidence="5" id="KW-0547">Nucleotide-binding</keyword>
<evidence type="ECO:0000256" key="8">
    <source>
        <dbReference type="ARBA" id="ARBA00022967"/>
    </source>
</evidence>
<dbReference type="Pfam" id="PF00702">
    <property type="entry name" value="Hydrolase"/>
    <property type="match status" value="1"/>
</dbReference>
<evidence type="ECO:0000256" key="2">
    <source>
        <dbReference type="ARBA" id="ARBA00005675"/>
    </source>
</evidence>
<dbReference type="GO" id="GO:0046872">
    <property type="term" value="F:metal ion binding"/>
    <property type="evidence" value="ECO:0007669"/>
    <property type="project" value="UniProtKB-KW"/>
</dbReference>
<reference evidence="13 14" key="1">
    <citation type="journal article" date="2015" name="Genome Announc.">
        <title>Expanding the biotechnology potential of lactobacilli through comparative genomics of 213 strains and associated genera.</title>
        <authorList>
            <person name="Sun Z."/>
            <person name="Harris H.M."/>
            <person name="McCann A."/>
            <person name="Guo C."/>
            <person name="Argimon S."/>
            <person name="Zhang W."/>
            <person name="Yang X."/>
            <person name="Jeffery I.B."/>
            <person name="Cooney J.C."/>
            <person name="Kagawa T.F."/>
            <person name="Liu W."/>
            <person name="Song Y."/>
            <person name="Salvetti E."/>
            <person name="Wrobel A."/>
            <person name="Rasinkangas P."/>
            <person name="Parkhill J."/>
            <person name="Rea M.C."/>
            <person name="O'Sullivan O."/>
            <person name="Ritari J."/>
            <person name="Douillard F.P."/>
            <person name="Paul Ross R."/>
            <person name="Yang R."/>
            <person name="Briner A.E."/>
            <person name="Felis G.E."/>
            <person name="de Vos W.M."/>
            <person name="Barrangou R."/>
            <person name="Klaenhammer T.R."/>
            <person name="Caufield P.W."/>
            <person name="Cui Y."/>
            <person name="Zhang H."/>
            <person name="O'Toole P.W."/>
        </authorList>
    </citation>
    <scope>NUCLEOTIDE SEQUENCE [LARGE SCALE GENOMIC DNA]</scope>
    <source>
        <strain evidence="13 14">DSM 17758</strain>
    </source>
</reference>
<dbReference type="SFLD" id="SFLDF00027">
    <property type="entry name" value="p-type_atpase"/>
    <property type="match status" value="1"/>
</dbReference>
<evidence type="ECO:0000256" key="9">
    <source>
        <dbReference type="ARBA" id="ARBA00022989"/>
    </source>
</evidence>
<name>A0A0R1VYB5_9LACO</name>
<organism evidence="13 14">
    <name type="scientific">Lapidilactobacillus concavus DSM 17758</name>
    <dbReference type="NCBI Taxonomy" id="1423735"/>
    <lineage>
        <taxon>Bacteria</taxon>
        <taxon>Bacillati</taxon>
        <taxon>Bacillota</taxon>
        <taxon>Bacilli</taxon>
        <taxon>Lactobacillales</taxon>
        <taxon>Lactobacillaceae</taxon>
        <taxon>Lapidilactobacillus</taxon>
    </lineage>
</organism>
<feature type="transmembrane region" description="Helical" evidence="11">
    <location>
        <begin position="61"/>
        <end position="78"/>
    </location>
</feature>
<dbReference type="PANTHER" id="PTHR24093">
    <property type="entry name" value="CATION TRANSPORTING ATPASE"/>
    <property type="match status" value="1"/>
</dbReference>
<dbReference type="PANTHER" id="PTHR24093:SF506">
    <property type="entry name" value="CATION-TRANSPORTING ATPASE PMA1"/>
    <property type="match status" value="1"/>
</dbReference>
<dbReference type="GO" id="GO:0005524">
    <property type="term" value="F:ATP binding"/>
    <property type="evidence" value="ECO:0007669"/>
    <property type="project" value="UniProtKB-KW"/>
</dbReference>
<dbReference type="InterPro" id="IPR023214">
    <property type="entry name" value="HAD_sf"/>
</dbReference>
<dbReference type="InterPro" id="IPR023298">
    <property type="entry name" value="ATPase_P-typ_TM_dom_sf"/>
</dbReference>
<feature type="transmembrane region" description="Helical" evidence="11">
    <location>
        <begin position="806"/>
        <end position="828"/>
    </location>
</feature>
<feature type="transmembrane region" description="Helical" evidence="11">
    <location>
        <begin position="768"/>
        <end position="785"/>
    </location>
</feature>
<dbReference type="Gene3D" id="3.40.50.1000">
    <property type="entry name" value="HAD superfamily/HAD-like"/>
    <property type="match status" value="1"/>
</dbReference>
<dbReference type="PATRIC" id="fig|1423735.3.peg.760"/>
<dbReference type="InterPro" id="IPR004014">
    <property type="entry name" value="ATPase_P-typ_cation-transptr_N"/>
</dbReference>
<dbReference type="SUPFAM" id="SSF81665">
    <property type="entry name" value="Calcium ATPase, transmembrane domain M"/>
    <property type="match status" value="1"/>
</dbReference>
<keyword evidence="14" id="KW-1185">Reference proteome</keyword>
<dbReference type="InterPro" id="IPR023299">
    <property type="entry name" value="ATPase_P-typ_cyto_dom_N"/>
</dbReference>
<accession>A0A0R1VYB5</accession>
<dbReference type="InterPro" id="IPR036412">
    <property type="entry name" value="HAD-like_sf"/>
</dbReference>
<dbReference type="InterPro" id="IPR018303">
    <property type="entry name" value="ATPase_P-typ_P_site"/>
</dbReference>
<feature type="transmembrane region" description="Helical" evidence="11">
    <location>
        <begin position="834"/>
        <end position="855"/>
    </location>
</feature>
<evidence type="ECO:0000256" key="6">
    <source>
        <dbReference type="ARBA" id="ARBA00022840"/>
    </source>
</evidence>
<dbReference type="GO" id="GO:0005886">
    <property type="term" value="C:plasma membrane"/>
    <property type="evidence" value="ECO:0007669"/>
    <property type="project" value="TreeGrafter"/>
</dbReference>
<feature type="transmembrane region" description="Helical" evidence="11">
    <location>
        <begin position="667"/>
        <end position="689"/>
    </location>
</feature>
<dbReference type="SUPFAM" id="SSF81660">
    <property type="entry name" value="Metal cation-transporting ATPase, ATP-binding domain N"/>
    <property type="match status" value="1"/>
</dbReference>
<evidence type="ECO:0000256" key="3">
    <source>
        <dbReference type="ARBA" id="ARBA00022692"/>
    </source>
</evidence>
<feature type="transmembrane region" description="Helical" evidence="11">
    <location>
        <begin position="741"/>
        <end position="762"/>
    </location>
</feature>
<dbReference type="OrthoDB" id="9760364at2"/>
<dbReference type="NCBIfam" id="TIGR01494">
    <property type="entry name" value="ATPase_P-type"/>
    <property type="match status" value="2"/>
</dbReference>
<dbReference type="RefSeq" id="WP_057825705.1">
    <property type="nucleotide sequence ID" value="NZ_AZFX01000094.1"/>
</dbReference>
<dbReference type="GO" id="GO:0016887">
    <property type="term" value="F:ATP hydrolysis activity"/>
    <property type="evidence" value="ECO:0007669"/>
    <property type="project" value="InterPro"/>
</dbReference>
<dbReference type="InterPro" id="IPR001757">
    <property type="entry name" value="P_typ_ATPase"/>
</dbReference>
<dbReference type="FunFam" id="3.40.50.1000:FF:000028">
    <property type="entry name" value="Calcium-transporting P-type ATPase, putative"/>
    <property type="match status" value="1"/>
</dbReference>
<dbReference type="InterPro" id="IPR044492">
    <property type="entry name" value="P_typ_ATPase_HD_dom"/>
</dbReference>
<dbReference type="Proteomes" id="UP000051315">
    <property type="component" value="Unassembled WGS sequence"/>
</dbReference>
<comment type="subcellular location">
    <subcellularLocation>
        <location evidence="1">Membrane</location>
        <topology evidence="1">Multi-pass membrane protein</topology>
    </subcellularLocation>
</comment>
<evidence type="ECO:0000256" key="4">
    <source>
        <dbReference type="ARBA" id="ARBA00022723"/>
    </source>
</evidence>
<keyword evidence="7" id="KW-0460">Magnesium</keyword>
<comment type="similarity">
    <text evidence="2">Belongs to the cation transport ATPase (P-type) (TC 3.A.3) family. Type IIA subfamily.</text>
</comment>
<feature type="transmembrane region" description="Helical" evidence="11">
    <location>
        <begin position="272"/>
        <end position="298"/>
    </location>
</feature>
<dbReference type="STRING" id="1423735.FC15_GL000728"/>
<dbReference type="GO" id="GO:0005388">
    <property type="term" value="F:P-type calcium transporter activity"/>
    <property type="evidence" value="ECO:0007669"/>
    <property type="project" value="TreeGrafter"/>
</dbReference>
<keyword evidence="6" id="KW-0067">ATP-binding</keyword>
<feature type="transmembrane region" description="Helical" evidence="11">
    <location>
        <begin position="246"/>
        <end position="266"/>
    </location>
</feature>
<dbReference type="AlphaFoldDB" id="A0A0R1VYB5"/>
<dbReference type="Pfam" id="PF00689">
    <property type="entry name" value="Cation_ATPase_C"/>
    <property type="match status" value="1"/>
</dbReference>
<dbReference type="SUPFAM" id="SSF81653">
    <property type="entry name" value="Calcium ATPase, transduction domain A"/>
    <property type="match status" value="1"/>
</dbReference>
<dbReference type="PRINTS" id="PR00120">
    <property type="entry name" value="HATPASE"/>
</dbReference>
<dbReference type="InterPro" id="IPR006068">
    <property type="entry name" value="ATPase_P-typ_cation-transptr_C"/>
</dbReference>
<keyword evidence="8" id="KW-1278">Translocase</keyword>
<feature type="domain" description="Cation-transporting P-type ATPase N-terminal" evidence="12">
    <location>
        <begin position="4"/>
        <end position="78"/>
    </location>
</feature>
<keyword evidence="4" id="KW-0479">Metal-binding</keyword>
<evidence type="ECO:0000256" key="5">
    <source>
        <dbReference type="ARBA" id="ARBA00022741"/>
    </source>
</evidence>
<feature type="transmembrane region" description="Helical" evidence="11">
    <location>
        <begin position="84"/>
        <end position="103"/>
    </location>
</feature>
<sequence>MGDRTETRTTEQWLTDLKTNTETGLTHAEAARRMTQNGRNQLVERRRANIFVRIFRHLKDITSLVLIFAVVLSAYLTVTSGGSWTKTLVIAAIVAINVGISLLQEGRAEKAIASLQSMTTQTVEVVRHGARQQVDAQELVPGDIMFVKAGNTLAADAQLITSTDLLVEEAILTGESEPVEKRTSANADAGQQQIFSGPSVLQGNAKAVVIATGMATEMGKIAGMLNETVRQETPLAKRLNSLGMRLSVIAVLGGMISILMATLMYGDSWADSVMIGIGLAIAAVPESLPVIVTLSLAYGVRQMAKQHAIVRQIAAVETIGNVTVIASDKTGTLTQNKMTLVRFWTPQGKMLHTNQQDAQEALQRDSEWFELWALATSAELTADAHEDVGSPTELAVLRFVQQVGPTAERVLTTYPQLDEDPFNSQKKSMATLHAYQDKYLVVVKGAFDRLQFASPRLEQTLQRGHDQMAASGLRVLAAGYQIFDAYPGKNWAEQATALEPLGLVGIQYPPRPEVPVAIRKAHQAGIRTVMITGDHVKTARAIATEIGILQANELVISGDELATMSDTELLDKIDDVRVFARTTPSDKLRIVKLWQQRGEVVAMTGDGVNDAPALKAADVGIAMGITGTDVSKNAADMILVDDNFATIIAAVRQGRTVYQNILKAVEFLVSVNFSQIFTLLLAVLIGWGAPLTAEQMLIINILADGIPGFFLSQEPAEPGIMNLPPIKRHVGIWQMGLGKRVAVRTATYVILILGVYALGRFVLSDNNIVLGMSMLFFVLAIGSAIDIFPIKSRQPMSRRTFTSNPVLTFSIFGTILALFIVGLTPIFANIFGVVLMPIASWLVILISVVIPMIVVEGYKRFQHRHELSDWVRPTDDLRELSEF</sequence>
<dbReference type="Pfam" id="PF00690">
    <property type="entry name" value="Cation_ATPase_N"/>
    <property type="match status" value="1"/>
</dbReference>
<evidence type="ECO:0000313" key="13">
    <source>
        <dbReference type="EMBL" id="KRM08051.1"/>
    </source>
</evidence>
<protein>
    <submittedName>
        <fullName evidence="13">Calcium-transporting ATPase</fullName>
    </submittedName>
</protein>
<gene>
    <name evidence="13" type="ORF">FC15_GL000728</name>
</gene>
<dbReference type="InterPro" id="IPR059000">
    <property type="entry name" value="ATPase_P-type_domA"/>
</dbReference>